<protein>
    <recommendedName>
        <fullName evidence="4">DoxX family protein</fullName>
    </recommendedName>
</protein>
<organism evidence="2 3">
    <name type="scientific">Sphingobacterium cellulitidis</name>
    <dbReference type="NCBI Taxonomy" id="1768011"/>
    <lineage>
        <taxon>Bacteria</taxon>
        <taxon>Pseudomonadati</taxon>
        <taxon>Bacteroidota</taxon>
        <taxon>Sphingobacteriia</taxon>
        <taxon>Sphingobacteriales</taxon>
        <taxon>Sphingobacteriaceae</taxon>
        <taxon>Sphingobacterium</taxon>
    </lineage>
</organism>
<proteinExistence type="predicted"/>
<keyword evidence="3" id="KW-1185">Reference proteome</keyword>
<feature type="transmembrane region" description="Helical" evidence="1">
    <location>
        <begin position="82"/>
        <end position="98"/>
    </location>
</feature>
<evidence type="ECO:0008006" key="4">
    <source>
        <dbReference type="Google" id="ProtNLM"/>
    </source>
</evidence>
<feature type="transmembrane region" description="Helical" evidence="1">
    <location>
        <begin position="110"/>
        <end position="127"/>
    </location>
</feature>
<dbReference type="AlphaFoldDB" id="A0A8H9FYM3"/>
<evidence type="ECO:0000313" key="2">
    <source>
        <dbReference type="EMBL" id="GGE14357.1"/>
    </source>
</evidence>
<dbReference type="EMBL" id="BMKM01000002">
    <property type="protein sequence ID" value="GGE14357.1"/>
    <property type="molecule type" value="Genomic_DNA"/>
</dbReference>
<evidence type="ECO:0000313" key="3">
    <source>
        <dbReference type="Proteomes" id="UP000614460"/>
    </source>
</evidence>
<evidence type="ECO:0000256" key="1">
    <source>
        <dbReference type="SAM" id="Phobius"/>
    </source>
</evidence>
<feature type="transmembrane region" description="Helical" evidence="1">
    <location>
        <begin position="58"/>
        <end position="76"/>
    </location>
</feature>
<sequence>MLELLSKILYSDLGSEFNNWVFLGFRVLLMIELIRVHGLKKLDAHHDTPNPLGLPRKLNNFISVFATLYLPILGIVGLGTRLVILPALMITAIGYFVIHRKDSVVERDVPYMYTLTLLLLVLLGPGTKSLDYWILNNFLH</sequence>
<keyword evidence="1" id="KW-1133">Transmembrane helix</keyword>
<comment type="caution">
    <text evidence="2">The sequence shown here is derived from an EMBL/GenBank/DDBJ whole genome shotgun (WGS) entry which is preliminary data.</text>
</comment>
<dbReference type="Proteomes" id="UP000614460">
    <property type="component" value="Unassembled WGS sequence"/>
</dbReference>
<reference evidence="2" key="2">
    <citation type="submission" date="2020-09" db="EMBL/GenBank/DDBJ databases">
        <authorList>
            <person name="Sun Q."/>
            <person name="Zhou Y."/>
        </authorList>
    </citation>
    <scope>NUCLEOTIDE SEQUENCE</scope>
    <source>
        <strain evidence="2">CGMCC 1.15966</strain>
    </source>
</reference>
<name>A0A8H9FYM3_9SPHI</name>
<reference evidence="2" key="1">
    <citation type="journal article" date="2014" name="Int. J. Syst. Evol. Microbiol.">
        <title>Complete genome sequence of Corynebacterium casei LMG S-19264T (=DSM 44701T), isolated from a smear-ripened cheese.</title>
        <authorList>
            <consortium name="US DOE Joint Genome Institute (JGI-PGF)"/>
            <person name="Walter F."/>
            <person name="Albersmeier A."/>
            <person name="Kalinowski J."/>
            <person name="Ruckert C."/>
        </authorList>
    </citation>
    <scope>NUCLEOTIDE SEQUENCE</scope>
    <source>
        <strain evidence="2">CGMCC 1.15966</strain>
    </source>
</reference>
<feature type="transmembrane region" description="Helical" evidence="1">
    <location>
        <begin position="20"/>
        <end position="37"/>
    </location>
</feature>
<gene>
    <name evidence="2" type="ORF">GCM10011516_10170</name>
</gene>
<dbReference type="RefSeq" id="WP_094281508.1">
    <property type="nucleotide sequence ID" value="NZ_BMKM01000002.1"/>
</dbReference>
<keyword evidence="1" id="KW-0812">Transmembrane</keyword>
<accession>A0A8H9FYM3</accession>
<keyword evidence="1" id="KW-0472">Membrane</keyword>